<feature type="domain" description="Bacterial Ig-like" evidence="1">
    <location>
        <begin position="471"/>
        <end position="561"/>
    </location>
</feature>
<dbReference type="InterPro" id="IPR044048">
    <property type="entry name" value="Big_12"/>
</dbReference>
<feature type="domain" description="Bacterial Ig-like" evidence="1">
    <location>
        <begin position="1239"/>
        <end position="1328"/>
    </location>
</feature>
<reference evidence="2 3" key="1">
    <citation type="submission" date="2018-04" db="EMBL/GenBank/DDBJ databases">
        <title>Genome sequencing of Flavobacterium sp. HYN0048.</title>
        <authorList>
            <person name="Yi H."/>
            <person name="Baek C."/>
        </authorList>
    </citation>
    <scope>NUCLEOTIDE SEQUENCE [LARGE SCALE GENOMIC DNA]</scope>
    <source>
        <strain evidence="2 3">HYN0048</strain>
    </source>
</reference>
<protein>
    <recommendedName>
        <fullName evidence="1">Bacterial Ig-like domain-containing protein</fullName>
    </recommendedName>
</protein>
<sequence>MGISIDAMGQTLQPGDIVVIGIGADTGNPAPNTKTEFSWVPLVNLNAGTQFYFTDAGWNTLSNEFMATGLTDEILLRYTVPSGGILAGTVQTVSEAGTSADYTVLSGTKCGSDTDGKLSLPNAGDEIIVFRSTATVDANFPGTNFTAIFACTSSTTDWNSLNTNTASTAAAFKDNYSNLPPGLTNGTNAVAVGIGPGVSDEADNARYEGNTSGSRAVLLSRVCTLSNWKRYDVGGDLPDFSGTTPVLGWTANGVSNFSVSGADITPPVVQSIALTAAGANSASVTYTITFNETANNVSADDFQLTVTGTGVTGVIGTPSSSSGTSMTIAVSNITGTGTLRLDLKSNTNITDATGNGFNTNGYVAAFTSGGVQTVDRDAPSLSITSSAAASTNLNPIPITFTFSESVTGFDASDVVVTGGSIGSVSGSGNLYTANLTPSADGTVTVNVAAAKATDGAGNGNTAAAQLSRVSDRTAPTITSMNYSVGSPTNSSSFTLTINFSESVTGFATTDISMTNASLSNLAGSGSSYTVTVTPTADGTITANIPANGVFDAALNGNTAASPASVTVDRAQPTVSISSPQGNPTNASPITVSFTFNESVSNFVNGDISVTNGSLSGFTGSGTSYSVFVSPTADGPVTVSLSSGVANDSAGNGNVASSVFSITSDRTGPTVSISSGTASITNASSIPVTVTFNESVTGFVQTDLSLGNGSVNSFSGSGTTYTFNVVPTSNGTVTINIAAGVATDAAGNGNSVASQFSRTYDNVPPAFQTPGPPPGITNTSPYVENITLTESVADFTSADIQVTNGTVTNFSGSGTSYAVTIAPTSNGTVVVSVPAGAFHDAAGNANTATLSRNTLYDNVQPTVSITSGASNPTNANIPVTVTFSESVSNFVQGDVTVGNGSVTSFSGSGTTYTFTVVPSSNGTVTVDVAAGVATDQASNLNTAAAQLSRVFDNVQPSVNLSSSTPSPTNSNNISVTVTFSESVSNFIAADVAISNGSVNSFSGSGTTYTFNIVPASNGTVTAGISSGVANDAAGNTNTAATPLTWIYDNVQPTVAITAPGTPNPTSANNFQITVTFSESVAGFTSGEIVVGNGVLSNFSGSGTTYTATVTPTADGTVTVNVSGGVANDTAGNTNTAAGQYSVVSDRNGPGITISSSATNPSNLATIPLTFTFTEPVTGFTFSDIFTSGGTLSAFSGSGTTYTANLSPAVDGTINVFVFAGVANDSAGNGNSVGTFAITSDRTRPTVSITSAQSTPTSANPIVININFSESVVNFVQSDITATGGTLSNFSGSGSSYSVNLTPSGNGNKTVNVAANVATDAAGNNNFAASQFSIFYVTACSQPTVWNGLFWSNGNPVPTQPAVINGDYVSADVNPGGFSACSLIVGTGFNAVISPGDNLTITGNVTVQAGATLTFENNANLIQSGSVTTGNSGNITIKRNATMVRQDYVYWSSPVTGQNLLAFSPATLPTRFYEISETTNAFVYVNPATNTFQAAKGYAIRAPDNYTPNVPTAFQGVFTGVPRKGDISIPVTHNNQGYNLIGNPYPSPINADAFLAANPNIGTIYFWAHLQQSAPSGANYASYNATGAAAASNTVPVSPLPNGTIQTGQGFMALADAPGTAVFTNSMRVNNTDDQFYRTAADGQRSRIWLNLSSSLGSVNQMLVGYVPEATDNFDLRFDGKLAELQGTKLYSLINGSEYVIQGRALPFADTDVVPLGFKTDADGTYKISLDHTDGLFDDSQDVFLKDNLTGTVHNIKLADYAFAATAGTYHNRFEIVYQNSPLSSDAPLLETDRVVLFREQGVLNIDAGNVLIDHVKVFDTRGRMIYEKHQVNADAVALTDLNAAQEVLLVQITAADGRTITKKAIN</sequence>
<organism evidence="2 3">
    <name type="scientific">Flavobacterium magnum</name>
    <dbReference type="NCBI Taxonomy" id="2162713"/>
    <lineage>
        <taxon>Bacteria</taxon>
        <taxon>Pseudomonadati</taxon>
        <taxon>Bacteroidota</taxon>
        <taxon>Flavobacteriia</taxon>
        <taxon>Flavobacteriales</taxon>
        <taxon>Flavobacteriaceae</taxon>
        <taxon>Flavobacterium</taxon>
    </lineage>
</organism>
<feature type="domain" description="Bacterial Ig-like" evidence="1">
    <location>
        <begin position="784"/>
        <end position="852"/>
    </location>
</feature>
<feature type="domain" description="Bacterial Ig-like" evidence="1">
    <location>
        <begin position="951"/>
        <end position="1039"/>
    </location>
</feature>
<feature type="domain" description="Bacterial Ig-like" evidence="1">
    <location>
        <begin position="856"/>
        <end position="944"/>
    </location>
</feature>
<evidence type="ECO:0000259" key="1">
    <source>
        <dbReference type="Pfam" id="PF19078"/>
    </source>
</evidence>
<feature type="domain" description="Bacterial Ig-like" evidence="1">
    <location>
        <begin position="1047"/>
        <end position="1136"/>
    </location>
</feature>
<name>A0A2S0RE39_9FLAO</name>
<feature type="domain" description="Bacterial Ig-like" evidence="1">
    <location>
        <begin position="375"/>
        <end position="464"/>
    </location>
</feature>
<feature type="domain" description="Bacterial Ig-like" evidence="1">
    <location>
        <begin position="664"/>
        <end position="754"/>
    </location>
</feature>
<keyword evidence="3" id="KW-1185">Reference proteome</keyword>
<dbReference type="EMBL" id="CP028811">
    <property type="protein sequence ID" value="AWA29885.1"/>
    <property type="molecule type" value="Genomic_DNA"/>
</dbReference>
<feature type="domain" description="Bacterial Ig-like" evidence="1">
    <location>
        <begin position="568"/>
        <end position="657"/>
    </location>
</feature>
<accession>A0A2S0RE39</accession>
<dbReference type="Pfam" id="PF19078">
    <property type="entry name" value="Big_12"/>
    <property type="match status" value="10"/>
</dbReference>
<evidence type="ECO:0000313" key="2">
    <source>
        <dbReference type="EMBL" id="AWA29885.1"/>
    </source>
</evidence>
<dbReference type="Proteomes" id="UP000244193">
    <property type="component" value="Chromosome"/>
</dbReference>
<dbReference type="KEGG" id="fmg:HYN48_07230"/>
<dbReference type="PANTHER" id="PTHR34677">
    <property type="match status" value="1"/>
</dbReference>
<evidence type="ECO:0000313" key="3">
    <source>
        <dbReference type="Proteomes" id="UP000244193"/>
    </source>
</evidence>
<dbReference type="PANTHER" id="PTHR34677:SF3">
    <property type="entry name" value="BACTERIAL IG-LIKE DOMAIN-CONTAINING PROTEIN"/>
    <property type="match status" value="1"/>
</dbReference>
<feature type="domain" description="Bacterial Ig-like" evidence="1">
    <location>
        <begin position="1144"/>
        <end position="1230"/>
    </location>
</feature>
<dbReference type="NCBIfam" id="NF033708">
    <property type="entry name" value="T9SS_Cterm_ChiA"/>
    <property type="match status" value="1"/>
</dbReference>
<gene>
    <name evidence="2" type="ORF">HYN48_07230</name>
</gene>
<proteinExistence type="predicted"/>